<proteinExistence type="predicted"/>
<feature type="compositionally biased region" description="Polar residues" evidence="8">
    <location>
        <begin position="686"/>
        <end position="695"/>
    </location>
</feature>
<evidence type="ECO:0000313" key="11">
    <source>
        <dbReference type="Proteomes" id="UP000829291"/>
    </source>
</evidence>
<sequence>MVSRGGLKFFPGAKLEAKDFNEKWYSARVVETDWVEREVLIHFDKWSSRFDEWIPMDSSRLRVLQVQPKLCFVFSNRSESTWTLPPPETKMREFIVGERILATWADGRKYPAKVKTVLGNDRYDVLFDDGYAKIVRSSKMTKIAAATEKKPIVDGDYIGSKQERRDKKRKHSVMDLFHSNAKKRPRTDSEKSLKKDESFVSEDDVKSEPPELTPAIAYDSGTEVLKGFEPSKAKVKTYAKKKKKDLPKIDTDNEDEVGPEWIDGEPQGIESYIVDGNDVAGPRRSIIVADKRLPPGWQKHFTQRRTGSSAGKWDVLFIHKSSGKKFRSRNDIRSFMENHGMYDFEPEKFDFCIHRKKNNKSSSVKAKQEPPAEVPKKIKTLLPKAKTPLGTPEVTTPCPVAPVVMPLAITPVTSADPGAVFIGGIRVEMEDSAYKCPKEGCNKNFRKENLLQMHIKHYHPEYSKFLGSTPNVADLAYARTIGESIEDIIPKKQNNFMEKINKFEKKKATQEKQIPENESDVIRPEKTVNVKEDSKSEVASPSSRKSIDVDEDIIKNREASCAMSPGTLFDLKVRDEKVQTGIKTLLPVRSVTTTPLPSNCVTELQKLDRSKSLDEPSIQEKGKTIRKRQTSEYNSDTQLKYKKKQGLLELKDDYGDLDDSTLDIEEPVAPTYRFSRRKSNPKSDENNLTSQLSDSHNIEKGETPKGDAAKSDNCNDTEDGDGVMMMINGELVKVEQLRREEIINCTCGFMEEDGLMIQCDLCLCWQHGHCNAIEQEKDVPEKYVCYICQNPYRQRPSKKYSHDQDWIKEGKLPSLSSRSKNQAAIDQRAAMLKRSYDLVAALLQIQQILHSLRVKINVAQKKDHPKLYLWAKNWEKTEIPKPNTELVPIMEIVKPALETAESSLDSSPCAEIKTEIKEEPEDETHKKSIASNTELMKILEEDSLHAEELKNVKKHENQSEGHILLEALTRSNLEKTASEVKNEDNNPPKNTASTSETPDLIPSIPVEKTEPESTNLNEMLPLQPFIPEPEAPIDPAECRSRLLEHIDHFQNHIDSRLTTIETHVIALEAMDPDDPASGPDFLPRTKQTVQMLLRDLATVRKLAALC</sequence>
<dbReference type="GeneID" id="107223963"/>
<keyword evidence="2" id="KW-0479">Metal-binding</keyword>
<dbReference type="CDD" id="cd01396">
    <property type="entry name" value="MeCP2_MBD"/>
    <property type="match status" value="1"/>
</dbReference>
<dbReference type="SUPFAM" id="SSF54171">
    <property type="entry name" value="DNA-binding domain"/>
    <property type="match status" value="1"/>
</dbReference>
<dbReference type="PROSITE" id="PS50982">
    <property type="entry name" value="MBD"/>
    <property type="match status" value="1"/>
</dbReference>
<feature type="region of interest" description="Disordered" evidence="8">
    <location>
        <begin position="977"/>
        <end position="1013"/>
    </location>
</feature>
<dbReference type="Gene3D" id="3.30.890.10">
    <property type="entry name" value="Methyl-cpg-binding Protein 2, Chain A"/>
    <property type="match status" value="1"/>
</dbReference>
<name>A0ABM3FHM0_NEOLC</name>
<keyword evidence="11" id="KW-1185">Reference proteome</keyword>
<dbReference type="InterPro" id="IPR013083">
    <property type="entry name" value="Znf_RING/FYVE/PHD"/>
</dbReference>
<dbReference type="Gene3D" id="3.30.40.10">
    <property type="entry name" value="Zinc/RING finger domain, C3HC4 (zinc finger)"/>
    <property type="match status" value="1"/>
</dbReference>
<dbReference type="RefSeq" id="XP_046587512.1">
    <property type="nucleotide sequence ID" value="XM_046731556.1"/>
</dbReference>
<evidence type="ECO:0000256" key="2">
    <source>
        <dbReference type="ARBA" id="ARBA00022723"/>
    </source>
</evidence>
<evidence type="ECO:0000256" key="7">
    <source>
        <dbReference type="PROSITE-ProRule" id="PRU00042"/>
    </source>
</evidence>
<dbReference type="InterPro" id="IPR019786">
    <property type="entry name" value="Zinc_finger_PHD-type_CS"/>
</dbReference>
<dbReference type="PROSITE" id="PS01359">
    <property type="entry name" value="ZF_PHD_1"/>
    <property type="match status" value="1"/>
</dbReference>
<dbReference type="Proteomes" id="UP000829291">
    <property type="component" value="Chromosome 2"/>
</dbReference>
<keyword evidence="4 7" id="KW-0863">Zinc-finger</keyword>
<feature type="compositionally biased region" description="Basic and acidic residues" evidence="8">
    <location>
        <begin position="977"/>
        <end position="986"/>
    </location>
</feature>
<dbReference type="SUPFAM" id="SSF57903">
    <property type="entry name" value="FYVE/PHD zinc finger"/>
    <property type="match status" value="1"/>
</dbReference>
<dbReference type="PANTHER" id="PTHR15856:SF51">
    <property type="entry name" value="MBD-R2"/>
    <property type="match status" value="1"/>
</dbReference>
<evidence type="ECO:0000256" key="5">
    <source>
        <dbReference type="ARBA" id="ARBA00022833"/>
    </source>
</evidence>
<feature type="compositionally biased region" description="Polar residues" evidence="8">
    <location>
        <begin position="987"/>
        <end position="997"/>
    </location>
</feature>
<dbReference type="PROSITE" id="PS00028">
    <property type="entry name" value="ZINC_FINGER_C2H2_1"/>
    <property type="match status" value="1"/>
</dbReference>
<feature type="compositionally biased region" description="Basic and acidic residues" evidence="8">
    <location>
        <begin position="696"/>
        <end position="710"/>
    </location>
</feature>
<comment type="subcellular location">
    <subcellularLocation>
        <location evidence="1">Nucleus</location>
    </subcellularLocation>
</comment>
<keyword evidence="5" id="KW-0862">Zinc</keyword>
<dbReference type="InterPro" id="IPR002999">
    <property type="entry name" value="Tudor"/>
</dbReference>
<protein>
    <submittedName>
        <fullName evidence="12">PHD finger protein 20 isoform X1</fullName>
    </submittedName>
</protein>
<feature type="domain" description="MBD" evidence="10">
    <location>
        <begin position="283"/>
        <end position="356"/>
    </location>
</feature>
<dbReference type="PANTHER" id="PTHR15856">
    <property type="entry name" value="PHD FINGER PROTEIN 20-RELATED"/>
    <property type="match status" value="1"/>
</dbReference>
<dbReference type="SUPFAM" id="SSF63748">
    <property type="entry name" value="Tudor/PWWP/MBT"/>
    <property type="match status" value="2"/>
</dbReference>
<keyword evidence="3" id="KW-0677">Repeat</keyword>
<feature type="region of interest" description="Disordered" evidence="8">
    <location>
        <begin position="607"/>
        <end position="637"/>
    </location>
</feature>
<feature type="domain" description="C2H2-type" evidence="9">
    <location>
        <begin position="434"/>
        <end position="459"/>
    </location>
</feature>
<evidence type="ECO:0000259" key="9">
    <source>
        <dbReference type="PROSITE" id="PS50157"/>
    </source>
</evidence>
<dbReference type="SMART" id="SM00333">
    <property type="entry name" value="TUDOR"/>
    <property type="match status" value="1"/>
</dbReference>
<evidence type="ECO:0000256" key="3">
    <source>
        <dbReference type="ARBA" id="ARBA00022737"/>
    </source>
</evidence>
<dbReference type="InterPro" id="IPR013087">
    <property type="entry name" value="Znf_C2H2_type"/>
</dbReference>
<evidence type="ECO:0000256" key="4">
    <source>
        <dbReference type="ARBA" id="ARBA00022771"/>
    </source>
</evidence>
<feature type="region of interest" description="Disordered" evidence="8">
    <location>
        <begin position="156"/>
        <end position="212"/>
    </location>
</feature>
<dbReference type="Pfam" id="PF20826">
    <property type="entry name" value="PHD_5"/>
    <property type="match status" value="1"/>
</dbReference>
<evidence type="ECO:0000259" key="10">
    <source>
        <dbReference type="PROSITE" id="PS50982"/>
    </source>
</evidence>
<evidence type="ECO:0000313" key="12">
    <source>
        <dbReference type="RefSeq" id="XP_046587512.1"/>
    </source>
</evidence>
<accession>A0ABM3FHM0</accession>
<dbReference type="PROSITE" id="PS50157">
    <property type="entry name" value="ZINC_FINGER_C2H2_2"/>
    <property type="match status" value="1"/>
</dbReference>
<dbReference type="InterPro" id="IPR043449">
    <property type="entry name" value="PHF20-like"/>
</dbReference>
<dbReference type="SMART" id="SM00355">
    <property type="entry name" value="ZnF_C2H2"/>
    <property type="match status" value="1"/>
</dbReference>
<dbReference type="CDD" id="cd20386">
    <property type="entry name" value="Tudor_PHF20-like"/>
    <property type="match status" value="1"/>
</dbReference>
<feature type="compositionally biased region" description="Basic and acidic residues" evidence="8">
    <location>
        <begin position="186"/>
        <end position="209"/>
    </location>
</feature>
<evidence type="ECO:0000256" key="1">
    <source>
        <dbReference type="ARBA" id="ARBA00004123"/>
    </source>
</evidence>
<dbReference type="InterPro" id="IPR016177">
    <property type="entry name" value="DNA-bd_dom_sf"/>
</dbReference>
<evidence type="ECO:0000256" key="6">
    <source>
        <dbReference type="ARBA" id="ARBA00023242"/>
    </source>
</evidence>
<feature type="compositionally biased region" description="Basic and acidic residues" evidence="8">
    <location>
        <begin position="607"/>
        <end position="623"/>
    </location>
</feature>
<dbReference type="Pfam" id="PF01429">
    <property type="entry name" value="MBD"/>
    <property type="match status" value="1"/>
</dbReference>
<evidence type="ECO:0000256" key="8">
    <source>
        <dbReference type="SAM" id="MobiDB-lite"/>
    </source>
</evidence>
<organism evidence="11 12">
    <name type="scientific">Neodiprion lecontei</name>
    <name type="common">Redheaded pine sawfly</name>
    <dbReference type="NCBI Taxonomy" id="441921"/>
    <lineage>
        <taxon>Eukaryota</taxon>
        <taxon>Metazoa</taxon>
        <taxon>Ecdysozoa</taxon>
        <taxon>Arthropoda</taxon>
        <taxon>Hexapoda</taxon>
        <taxon>Insecta</taxon>
        <taxon>Pterygota</taxon>
        <taxon>Neoptera</taxon>
        <taxon>Endopterygota</taxon>
        <taxon>Hymenoptera</taxon>
        <taxon>Tenthredinoidea</taxon>
        <taxon>Diprionidae</taxon>
        <taxon>Diprioninae</taxon>
        <taxon>Neodiprion</taxon>
    </lineage>
</organism>
<keyword evidence="6" id="KW-0539">Nucleus</keyword>
<dbReference type="CDD" id="cd20104">
    <property type="entry name" value="MBT_PHF20L1-like"/>
    <property type="match status" value="1"/>
</dbReference>
<dbReference type="InterPro" id="IPR011011">
    <property type="entry name" value="Znf_FYVE_PHD"/>
</dbReference>
<reference evidence="12" key="1">
    <citation type="submission" date="2025-08" db="UniProtKB">
        <authorList>
            <consortium name="RefSeq"/>
        </authorList>
    </citation>
    <scope>IDENTIFICATION</scope>
    <source>
        <tissue evidence="12">Thorax and Abdomen</tissue>
    </source>
</reference>
<gene>
    <name evidence="12" type="primary">LOC107223963</name>
</gene>
<dbReference type="Gene3D" id="2.30.30.140">
    <property type="match status" value="2"/>
</dbReference>
<feature type="region of interest" description="Disordered" evidence="8">
    <location>
        <begin position="672"/>
        <end position="721"/>
    </location>
</feature>
<dbReference type="InterPro" id="IPR001739">
    <property type="entry name" value="Methyl_CpG_DNA-bd"/>
</dbReference>
<dbReference type="SMART" id="SM00391">
    <property type="entry name" value="MBD"/>
    <property type="match status" value="1"/>
</dbReference>